<dbReference type="InterPro" id="IPR043519">
    <property type="entry name" value="NT_sf"/>
</dbReference>
<protein>
    <submittedName>
        <fullName evidence="1">Uncharacterized protein</fullName>
    </submittedName>
</protein>
<dbReference type="SUPFAM" id="SSF81301">
    <property type="entry name" value="Nucleotidyltransferase"/>
    <property type="match status" value="1"/>
</dbReference>
<dbReference type="Proteomes" id="UP000292958">
    <property type="component" value="Unassembled WGS sequence"/>
</dbReference>
<comment type="caution">
    <text evidence="1">The sequence shown here is derived from an EMBL/GenBank/DDBJ whole genome shotgun (WGS) entry which is preliminary data.</text>
</comment>
<name>A0A4Q7YX01_9BACT</name>
<keyword evidence="2" id="KW-1185">Reference proteome</keyword>
<gene>
    <name evidence="1" type="ORF">BDD14_3124</name>
</gene>
<dbReference type="AlphaFoldDB" id="A0A4Q7YX01"/>
<evidence type="ECO:0000313" key="1">
    <source>
        <dbReference type="EMBL" id="RZU41599.1"/>
    </source>
</evidence>
<dbReference type="EMBL" id="SHKW01000001">
    <property type="protein sequence ID" value="RZU41599.1"/>
    <property type="molecule type" value="Genomic_DNA"/>
</dbReference>
<sequence>MDRNFVDLLSALNFQSARYLIVGGYAVTYHSEPRGRTTRTSFTRPTLRTATLSSGGWLRTVFRSLACRLKTPDQMFRFGRPLYQVDFLPRITGVDFEEAWRDRIMVNIEGNVDAPYISAAQLKQNKRAFGRLKDLADVESIEQCESALQPRKSEQ</sequence>
<reference evidence="1 2" key="1">
    <citation type="submission" date="2019-02" db="EMBL/GenBank/DDBJ databases">
        <title>Genomic Encyclopedia of Archaeal and Bacterial Type Strains, Phase II (KMG-II): from individual species to whole genera.</title>
        <authorList>
            <person name="Goeker M."/>
        </authorList>
    </citation>
    <scope>NUCLEOTIDE SEQUENCE [LARGE SCALE GENOMIC DNA]</scope>
    <source>
        <strain evidence="1 2">DSM 18101</strain>
    </source>
</reference>
<evidence type="ECO:0000313" key="2">
    <source>
        <dbReference type="Proteomes" id="UP000292958"/>
    </source>
</evidence>
<proteinExistence type="predicted"/>
<accession>A0A4Q7YX01</accession>
<organism evidence="1 2">
    <name type="scientific">Edaphobacter modestus</name>
    <dbReference type="NCBI Taxonomy" id="388466"/>
    <lineage>
        <taxon>Bacteria</taxon>
        <taxon>Pseudomonadati</taxon>
        <taxon>Acidobacteriota</taxon>
        <taxon>Terriglobia</taxon>
        <taxon>Terriglobales</taxon>
        <taxon>Acidobacteriaceae</taxon>
        <taxon>Edaphobacter</taxon>
    </lineage>
</organism>